<evidence type="ECO:0000313" key="1">
    <source>
        <dbReference type="EMBL" id="QCE07108.1"/>
    </source>
</evidence>
<evidence type="ECO:0000313" key="2">
    <source>
        <dbReference type="Proteomes" id="UP000501690"/>
    </source>
</evidence>
<name>A0A4D6N1F9_VIGUN</name>
<dbReference type="Proteomes" id="UP000501690">
    <property type="component" value="Linkage Group LG9"/>
</dbReference>
<dbReference type="EMBL" id="CP039353">
    <property type="protein sequence ID" value="QCE07108.1"/>
    <property type="molecule type" value="Genomic_DNA"/>
</dbReference>
<sequence>MEKMERHGGCGVTALVRADGGARCRFVVVARTVAADVVQWCPVAGEIGGGGCVEDGRRGEN</sequence>
<keyword evidence="2" id="KW-1185">Reference proteome</keyword>
<organism evidence="1 2">
    <name type="scientific">Vigna unguiculata</name>
    <name type="common">Cowpea</name>
    <dbReference type="NCBI Taxonomy" id="3917"/>
    <lineage>
        <taxon>Eukaryota</taxon>
        <taxon>Viridiplantae</taxon>
        <taxon>Streptophyta</taxon>
        <taxon>Embryophyta</taxon>
        <taxon>Tracheophyta</taxon>
        <taxon>Spermatophyta</taxon>
        <taxon>Magnoliopsida</taxon>
        <taxon>eudicotyledons</taxon>
        <taxon>Gunneridae</taxon>
        <taxon>Pentapetalae</taxon>
        <taxon>rosids</taxon>
        <taxon>fabids</taxon>
        <taxon>Fabales</taxon>
        <taxon>Fabaceae</taxon>
        <taxon>Papilionoideae</taxon>
        <taxon>50 kb inversion clade</taxon>
        <taxon>NPAAA clade</taxon>
        <taxon>indigoferoid/millettioid clade</taxon>
        <taxon>Phaseoleae</taxon>
        <taxon>Vigna</taxon>
    </lineage>
</organism>
<protein>
    <submittedName>
        <fullName evidence="1">Uncharacterized protein</fullName>
    </submittedName>
</protein>
<dbReference type="AlphaFoldDB" id="A0A4D6N1F9"/>
<gene>
    <name evidence="1" type="ORF">DEO72_LG9g2124</name>
</gene>
<proteinExistence type="predicted"/>
<reference evidence="1 2" key="1">
    <citation type="submission" date="2019-04" db="EMBL/GenBank/DDBJ databases">
        <title>An improved genome assembly and genetic linkage map for asparagus bean, Vigna unguiculata ssp. sesquipedialis.</title>
        <authorList>
            <person name="Xia Q."/>
            <person name="Zhang R."/>
            <person name="Dong Y."/>
        </authorList>
    </citation>
    <scope>NUCLEOTIDE SEQUENCE [LARGE SCALE GENOMIC DNA]</scope>
    <source>
        <tissue evidence="1">Leaf</tissue>
    </source>
</reference>
<accession>A0A4D6N1F9</accession>